<dbReference type="EMBL" id="KZ293673">
    <property type="protein sequence ID" value="PBK88370.1"/>
    <property type="molecule type" value="Genomic_DNA"/>
</dbReference>
<dbReference type="InParanoid" id="A0A2H3D2R0"/>
<dbReference type="OrthoDB" id="3265210at2759"/>
<reference evidence="4" key="1">
    <citation type="journal article" date="2017" name="Nat. Ecol. Evol.">
        <title>Genome expansion and lineage-specific genetic innovations in the forest pathogenic fungi Armillaria.</title>
        <authorList>
            <person name="Sipos G."/>
            <person name="Prasanna A.N."/>
            <person name="Walter M.C."/>
            <person name="O'Connor E."/>
            <person name="Balint B."/>
            <person name="Krizsan K."/>
            <person name="Kiss B."/>
            <person name="Hess J."/>
            <person name="Varga T."/>
            <person name="Slot J."/>
            <person name="Riley R."/>
            <person name="Boka B."/>
            <person name="Rigling D."/>
            <person name="Barry K."/>
            <person name="Lee J."/>
            <person name="Mihaltcheva S."/>
            <person name="LaButti K."/>
            <person name="Lipzen A."/>
            <person name="Waldron R."/>
            <person name="Moloney N.M."/>
            <person name="Sperisen C."/>
            <person name="Kredics L."/>
            <person name="Vagvoelgyi C."/>
            <person name="Patrignani A."/>
            <person name="Fitzpatrick D."/>
            <person name="Nagy I."/>
            <person name="Doyle S."/>
            <person name="Anderson J.B."/>
            <person name="Grigoriev I.V."/>
            <person name="Gueldener U."/>
            <person name="Muensterkoetter M."/>
            <person name="Nagy L.G."/>
        </authorList>
    </citation>
    <scope>NUCLEOTIDE SEQUENCE [LARGE SCALE GENOMIC DNA]</scope>
    <source>
        <strain evidence="4">Ar21-2</strain>
    </source>
</reference>
<feature type="compositionally biased region" description="Low complexity" evidence="2">
    <location>
        <begin position="131"/>
        <end position="149"/>
    </location>
</feature>
<organism evidence="3 4">
    <name type="scientific">Armillaria gallica</name>
    <name type="common">Bulbous honey fungus</name>
    <name type="synonym">Armillaria bulbosa</name>
    <dbReference type="NCBI Taxonomy" id="47427"/>
    <lineage>
        <taxon>Eukaryota</taxon>
        <taxon>Fungi</taxon>
        <taxon>Dikarya</taxon>
        <taxon>Basidiomycota</taxon>
        <taxon>Agaricomycotina</taxon>
        <taxon>Agaricomycetes</taxon>
        <taxon>Agaricomycetidae</taxon>
        <taxon>Agaricales</taxon>
        <taxon>Marasmiineae</taxon>
        <taxon>Physalacriaceae</taxon>
        <taxon>Armillaria</taxon>
    </lineage>
</organism>
<proteinExistence type="predicted"/>
<feature type="region of interest" description="Disordered" evidence="2">
    <location>
        <begin position="422"/>
        <end position="462"/>
    </location>
</feature>
<evidence type="ECO:0000256" key="1">
    <source>
        <dbReference type="SAM" id="Coils"/>
    </source>
</evidence>
<feature type="coiled-coil region" evidence="1">
    <location>
        <begin position="211"/>
        <end position="295"/>
    </location>
</feature>
<accession>A0A2H3D2R0</accession>
<keyword evidence="1" id="KW-0175">Coiled coil</keyword>
<feature type="compositionally biased region" description="Acidic residues" evidence="2">
    <location>
        <begin position="70"/>
        <end position="79"/>
    </location>
</feature>
<dbReference type="Proteomes" id="UP000217790">
    <property type="component" value="Unassembled WGS sequence"/>
</dbReference>
<name>A0A2H3D2R0_ARMGA</name>
<protein>
    <submittedName>
        <fullName evidence="3">Uncharacterized protein</fullName>
    </submittedName>
</protein>
<gene>
    <name evidence="3" type="ORF">ARMGADRAFT_1084701</name>
</gene>
<evidence type="ECO:0000256" key="2">
    <source>
        <dbReference type="SAM" id="MobiDB-lite"/>
    </source>
</evidence>
<evidence type="ECO:0000313" key="4">
    <source>
        <dbReference type="Proteomes" id="UP000217790"/>
    </source>
</evidence>
<evidence type="ECO:0000313" key="3">
    <source>
        <dbReference type="EMBL" id="PBK88370.1"/>
    </source>
</evidence>
<dbReference type="AlphaFoldDB" id="A0A2H3D2R0"/>
<feature type="compositionally biased region" description="Polar residues" evidence="2">
    <location>
        <begin position="95"/>
        <end position="117"/>
    </location>
</feature>
<keyword evidence="4" id="KW-1185">Reference proteome</keyword>
<feature type="compositionally biased region" description="Basic and acidic residues" evidence="2">
    <location>
        <begin position="422"/>
        <end position="459"/>
    </location>
</feature>
<dbReference type="OMA" id="DIWDEYE"/>
<sequence>MYADIRSLTKELATVIKRGSERVRTRSLLVSADRDSVLLRVCDWAITGGPDASIPEDDTLDMEASAPYVYDEDDGESESESQTTSDSLDGDDRSTLYNSSFDQSGRTSPDTADTKQSFFDHPGGPDDVTATLPRSPTTRSGRTRTVSLRPSEREEQVDILHHQNDQLEEELQHALEQSRNDYLIHLRQERANWKGRFDMMKGGTREIELKLHSSEAARHRLEKELLDAAREREIIQAQLEEEHSEQSRLKRRLADTHSQLRRRCSELEDLVVRINAAAEEATSRLEAERDSALAANVIARHNISVLEKEKAEGRTLALDIWDEYERVRSSESSIRVTEKERDDALALASELRNQVSQLSEELQATHSRREALEQEVHRLQYEATRQVREAEEEEETRRLEVERQAELEASRKRMQQMLEEETKLKQQAVEEERKKKEAEERALLNEREEQERREQERKNTWQQATLAEEERCRRRDEENWNLSFGQLWSSQRAINRFYFVLKEFETTQFSEAKPLTPNSVPWPVLISPTRFYVGMLEDWTLADKFFDRARRSLPFDAYRDLISRTRQTFHPDRWRSRNLLNTVMDEPLRAVMEDAGNKVSQAVNRLYQDMLDRSS</sequence>
<feature type="region of interest" description="Disordered" evidence="2">
    <location>
        <begin position="50"/>
        <end position="155"/>
    </location>
</feature>